<evidence type="ECO:0000313" key="2">
    <source>
        <dbReference type="EMBL" id="CCO15068.1"/>
    </source>
</evidence>
<dbReference type="InterPro" id="IPR021373">
    <property type="entry name" value="DUF2993"/>
</dbReference>
<dbReference type="KEGG" id="bpg:Bathy02g02110"/>
<dbReference type="GeneID" id="19017325"/>
<gene>
    <name evidence="2" type="ORF">Bathy02g02110</name>
</gene>
<protein>
    <submittedName>
        <fullName evidence="2">Uncharacterized protein</fullName>
    </submittedName>
</protein>
<dbReference type="EMBL" id="FO082277">
    <property type="protein sequence ID" value="CCO15068.1"/>
    <property type="molecule type" value="Genomic_DNA"/>
</dbReference>
<sequence length="292" mass="32976">MLFATRKTSIISRNDTLNRKTTKKRKKKKKTSSDATNTTTNDFHSENANVNSSRTSTAKLIETVASSILSFNLKKQTSVTVSVNSDDFEALTRGKVRKVQIKGTDWSSKKNLTCKSLDISVGEVEVDYGKIVTTGRIEIKKPGGRGRAKLFMSFEDFRNFLKHPLTNEALNEVRMRFEDEAPKRDEASERLVLKAIFDEERNAVRTFQMQPLEDERVDVCDVSSGTSSSNSSSNSSSSSSEQAERVKRFFETLELDLMGTKLRYQNMRVLENGVALDLYVLVEKFPPPVIDF</sequence>
<evidence type="ECO:0000313" key="3">
    <source>
        <dbReference type="Proteomes" id="UP000198341"/>
    </source>
</evidence>
<name>K8F0L1_9CHLO</name>
<feature type="region of interest" description="Disordered" evidence="1">
    <location>
        <begin position="13"/>
        <end position="54"/>
    </location>
</feature>
<feature type="compositionally biased region" description="Low complexity" evidence="1">
    <location>
        <begin position="33"/>
        <end position="42"/>
    </location>
</feature>
<feature type="compositionally biased region" description="Low complexity" evidence="1">
    <location>
        <begin position="223"/>
        <end position="240"/>
    </location>
</feature>
<dbReference type="Pfam" id="PF11209">
    <property type="entry name" value="LmeA"/>
    <property type="match status" value="1"/>
</dbReference>
<feature type="compositionally biased region" description="Basic residues" evidence="1">
    <location>
        <begin position="20"/>
        <end position="30"/>
    </location>
</feature>
<proteinExistence type="predicted"/>
<dbReference type="eggNOG" id="ENOG502SDWV">
    <property type="taxonomic scope" value="Eukaryota"/>
</dbReference>
<organism evidence="2 3">
    <name type="scientific">Bathycoccus prasinos</name>
    <dbReference type="NCBI Taxonomy" id="41875"/>
    <lineage>
        <taxon>Eukaryota</taxon>
        <taxon>Viridiplantae</taxon>
        <taxon>Chlorophyta</taxon>
        <taxon>Mamiellophyceae</taxon>
        <taxon>Mamiellales</taxon>
        <taxon>Bathycoccaceae</taxon>
        <taxon>Bathycoccus</taxon>
    </lineage>
</organism>
<dbReference type="RefSeq" id="XP_007514828.1">
    <property type="nucleotide sequence ID" value="XM_007514766.1"/>
</dbReference>
<reference evidence="2 3" key="1">
    <citation type="submission" date="2011-10" db="EMBL/GenBank/DDBJ databases">
        <authorList>
            <person name="Genoscope - CEA"/>
        </authorList>
    </citation>
    <scope>NUCLEOTIDE SEQUENCE [LARGE SCALE GENOMIC DNA]</scope>
    <source>
        <strain evidence="2 3">RCC 1105</strain>
    </source>
</reference>
<dbReference type="Proteomes" id="UP000198341">
    <property type="component" value="Chromosome 2"/>
</dbReference>
<feature type="region of interest" description="Disordered" evidence="1">
    <location>
        <begin position="220"/>
        <end position="241"/>
    </location>
</feature>
<evidence type="ECO:0000256" key="1">
    <source>
        <dbReference type="SAM" id="MobiDB-lite"/>
    </source>
</evidence>
<dbReference type="AlphaFoldDB" id="K8F0L1"/>
<dbReference type="OrthoDB" id="534295at2759"/>
<keyword evidence="3" id="KW-1185">Reference proteome</keyword>
<accession>K8F0L1</accession>